<dbReference type="HOGENOM" id="CLU_2888100_0_0_1"/>
<accession>B4G7K4</accession>
<dbReference type="Proteomes" id="UP000008744">
    <property type="component" value="Unassembled WGS sequence"/>
</dbReference>
<keyword evidence="2" id="KW-1185">Reference proteome</keyword>
<dbReference type="AlphaFoldDB" id="B4G7K4"/>
<protein>
    <submittedName>
        <fullName evidence="1">GL19176</fullName>
    </submittedName>
</protein>
<gene>
    <name evidence="1" type="primary">Dper\GL19176</name>
    <name evidence="1" type="ORF">Dper_GL19176</name>
</gene>
<dbReference type="EMBL" id="CH479180">
    <property type="protein sequence ID" value="EDW28404.1"/>
    <property type="molecule type" value="Genomic_DNA"/>
</dbReference>
<reference evidence="1 2" key="1">
    <citation type="journal article" date="2007" name="Nature">
        <title>Evolution of genes and genomes on the Drosophila phylogeny.</title>
        <authorList>
            <consortium name="Drosophila 12 Genomes Consortium"/>
            <person name="Clark A.G."/>
            <person name="Eisen M.B."/>
            <person name="Smith D.R."/>
            <person name="Bergman C.M."/>
            <person name="Oliver B."/>
            <person name="Markow T.A."/>
            <person name="Kaufman T.C."/>
            <person name="Kellis M."/>
            <person name="Gelbart W."/>
            <person name="Iyer V.N."/>
            <person name="Pollard D.A."/>
            <person name="Sackton T.B."/>
            <person name="Larracuente A.M."/>
            <person name="Singh N.D."/>
            <person name="Abad J.P."/>
            <person name="Abt D.N."/>
            <person name="Adryan B."/>
            <person name="Aguade M."/>
            <person name="Akashi H."/>
            <person name="Anderson W.W."/>
            <person name="Aquadro C.F."/>
            <person name="Ardell D.H."/>
            <person name="Arguello R."/>
            <person name="Artieri C.G."/>
            <person name="Barbash D.A."/>
            <person name="Barker D."/>
            <person name="Barsanti P."/>
            <person name="Batterham P."/>
            <person name="Batzoglou S."/>
            <person name="Begun D."/>
            <person name="Bhutkar A."/>
            <person name="Blanco E."/>
            <person name="Bosak S.A."/>
            <person name="Bradley R.K."/>
            <person name="Brand A.D."/>
            <person name="Brent M.R."/>
            <person name="Brooks A.N."/>
            <person name="Brown R.H."/>
            <person name="Butlin R.K."/>
            <person name="Caggese C."/>
            <person name="Calvi B.R."/>
            <person name="Bernardo de Carvalho A."/>
            <person name="Caspi A."/>
            <person name="Castrezana S."/>
            <person name="Celniker S.E."/>
            <person name="Chang J.L."/>
            <person name="Chapple C."/>
            <person name="Chatterji S."/>
            <person name="Chinwalla A."/>
            <person name="Civetta A."/>
            <person name="Clifton S.W."/>
            <person name="Comeron J.M."/>
            <person name="Costello J.C."/>
            <person name="Coyne J.A."/>
            <person name="Daub J."/>
            <person name="David R.G."/>
            <person name="Delcher A.L."/>
            <person name="Delehaunty K."/>
            <person name="Do C.B."/>
            <person name="Ebling H."/>
            <person name="Edwards K."/>
            <person name="Eickbush T."/>
            <person name="Evans J.D."/>
            <person name="Filipski A."/>
            <person name="Findeiss S."/>
            <person name="Freyhult E."/>
            <person name="Fulton L."/>
            <person name="Fulton R."/>
            <person name="Garcia A.C."/>
            <person name="Gardiner A."/>
            <person name="Garfield D.A."/>
            <person name="Garvin B.E."/>
            <person name="Gibson G."/>
            <person name="Gilbert D."/>
            <person name="Gnerre S."/>
            <person name="Godfrey J."/>
            <person name="Good R."/>
            <person name="Gotea V."/>
            <person name="Gravely B."/>
            <person name="Greenberg A.J."/>
            <person name="Griffiths-Jones S."/>
            <person name="Gross S."/>
            <person name="Guigo R."/>
            <person name="Gustafson E.A."/>
            <person name="Haerty W."/>
            <person name="Hahn M.W."/>
            <person name="Halligan D.L."/>
            <person name="Halpern A.L."/>
            <person name="Halter G.M."/>
            <person name="Han M.V."/>
            <person name="Heger A."/>
            <person name="Hillier L."/>
            <person name="Hinrichs A.S."/>
            <person name="Holmes I."/>
            <person name="Hoskins R.A."/>
            <person name="Hubisz M.J."/>
            <person name="Hultmark D."/>
            <person name="Huntley M.A."/>
            <person name="Jaffe D.B."/>
            <person name="Jagadeeshan S."/>
            <person name="Jeck W.R."/>
            <person name="Johnson J."/>
            <person name="Jones C.D."/>
            <person name="Jordan W.C."/>
            <person name="Karpen G.H."/>
            <person name="Kataoka E."/>
            <person name="Keightley P.D."/>
            <person name="Kheradpour P."/>
            <person name="Kirkness E.F."/>
            <person name="Koerich L.B."/>
            <person name="Kristiansen K."/>
            <person name="Kudrna D."/>
            <person name="Kulathinal R.J."/>
            <person name="Kumar S."/>
            <person name="Kwok R."/>
            <person name="Lander E."/>
            <person name="Langley C.H."/>
            <person name="Lapoint R."/>
            <person name="Lazzaro B.P."/>
            <person name="Lee S.J."/>
            <person name="Levesque L."/>
            <person name="Li R."/>
            <person name="Lin C.F."/>
            <person name="Lin M.F."/>
            <person name="Lindblad-Toh K."/>
            <person name="Llopart A."/>
            <person name="Long M."/>
            <person name="Low L."/>
            <person name="Lozovsky E."/>
            <person name="Lu J."/>
            <person name="Luo M."/>
            <person name="Machado C.A."/>
            <person name="Makalowski W."/>
            <person name="Marzo M."/>
            <person name="Matsuda M."/>
            <person name="Matzkin L."/>
            <person name="McAllister B."/>
            <person name="McBride C.S."/>
            <person name="McKernan B."/>
            <person name="McKernan K."/>
            <person name="Mendez-Lago M."/>
            <person name="Minx P."/>
            <person name="Mollenhauer M.U."/>
            <person name="Montooth K."/>
            <person name="Mount S.M."/>
            <person name="Mu X."/>
            <person name="Myers E."/>
            <person name="Negre B."/>
            <person name="Newfeld S."/>
            <person name="Nielsen R."/>
            <person name="Noor M.A."/>
            <person name="O'Grady P."/>
            <person name="Pachter L."/>
            <person name="Papaceit M."/>
            <person name="Parisi M.J."/>
            <person name="Parisi M."/>
            <person name="Parts L."/>
            <person name="Pedersen J.S."/>
            <person name="Pesole G."/>
            <person name="Phillippy A.M."/>
            <person name="Ponting C.P."/>
            <person name="Pop M."/>
            <person name="Porcelli D."/>
            <person name="Powell J.R."/>
            <person name="Prohaska S."/>
            <person name="Pruitt K."/>
            <person name="Puig M."/>
            <person name="Quesneville H."/>
            <person name="Ram K.R."/>
            <person name="Rand D."/>
            <person name="Rasmussen M.D."/>
            <person name="Reed L.K."/>
            <person name="Reenan R."/>
            <person name="Reily A."/>
            <person name="Remington K.A."/>
            <person name="Rieger T.T."/>
            <person name="Ritchie M.G."/>
            <person name="Robin C."/>
            <person name="Rogers Y.H."/>
            <person name="Rohde C."/>
            <person name="Rozas J."/>
            <person name="Rubenfield M.J."/>
            <person name="Ruiz A."/>
            <person name="Russo S."/>
            <person name="Salzberg S.L."/>
            <person name="Sanchez-Gracia A."/>
            <person name="Saranga D.J."/>
            <person name="Sato H."/>
            <person name="Schaeffer S.W."/>
            <person name="Schatz M.C."/>
            <person name="Schlenke T."/>
            <person name="Schwartz R."/>
            <person name="Segarra C."/>
            <person name="Singh R.S."/>
            <person name="Sirot L."/>
            <person name="Sirota M."/>
            <person name="Sisneros N.B."/>
            <person name="Smith C.D."/>
            <person name="Smith T.F."/>
            <person name="Spieth J."/>
            <person name="Stage D.E."/>
            <person name="Stark A."/>
            <person name="Stephan W."/>
            <person name="Strausberg R.L."/>
            <person name="Strempel S."/>
            <person name="Sturgill D."/>
            <person name="Sutton G."/>
            <person name="Sutton G.G."/>
            <person name="Tao W."/>
            <person name="Teichmann S."/>
            <person name="Tobari Y.N."/>
            <person name="Tomimura Y."/>
            <person name="Tsolas J.M."/>
            <person name="Valente V.L."/>
            <person name="Venter E."/>
            <person name="Venter J.C."/>
            <person name="Vicario S."/>
            <person name="Vieira F.G."/>
            <person name="Vilella A.J."/>
            <person name="Villasante A."/>
            <person name="Walenz B."/>
            <person name="Wang J."/>
            <person name="Wasserman M."/>
            <person name="Watts T."/>
            <person name="Wilson D."/>
            <person name="Wilson R.K."/>
            <person name="Wing R.A."/>
            <person name="Wolfner M.F."/>
            <person name="Wong A."/>
            <person name="Wong G.K."/>
            <person name="Wu C.I."/>
            <person name="Wu G."/>
            <person name="Yamamoto D."/>
            <person name="Yang H.P."/>
            <person name="Yang S.P."/>
            <person name="Yorke J.A."/>
            <person name="Yoshida K."/>
            <person name="Zdobnov E."/>
            <person name="Zhang P."/>
            <person name="Zhang Y."/>
            <person name="Zimin A.V."/>
            <person name="Baldwin J."/>
            <person name="Abdouelleil A."/>
            <person name="Abdulkadir J."/>
            <person name="Abebe A."/>
            <person name="Abera B."/>
            <person name="Abreu J."/>
            <person name="Acer S.C."/>
            <person name="Aftuck L."/>
            <person name="Alexander A."/>
            <person name="An P."/>
            <person name="Anderson E."/>
            <person name="Anderson S."/>
            <person name="Arachi H."/>
            <person name="Azer M."/>
            <person name="Bachantsang P."/>
            <person name="Barry A."/>
            <person name="Bayul T."/>
            <person name="Berlin A."/>
            <person name="Bessette D."/>
            <person name="Bloom T."/>
            <person name="Blye J."/>
            <person name="Boguslavskiy L."/>
            <person name="Bonnet C."/>
            <person name="Boukhgalter B."/>
            <person name="Bourzgui I."/>
            <person name="Brown A."/>
            <person name="Cahill P."/>
            <person name="Channer S."/>
            <person name="Cheshatsang Y."/>
            <person name="Chuda L."/>
            <person name="Citroen M."/>
            <person name="Collymore A."/>
            <person name="Cooke P."/>
            <person name="Costello M."/>
            <person name="D'Aco K."/>
            <person name="Daza R."/>
            <person name="De Haan G."/>
            <person name="DeGray S."/>
            <person name="DeMaso C."/>
            <person name="Dhargay N."/>
            <person name="Dooley K."/>
            <person name="Dooley E."/>
            <person name="Doricent M."/>
            <person name="Dorje P."/>
            <person name="Dorjee K."/>
            <person name="Dupes A."/>
            <person name="Elong R."/>
            <person name="Falk J."/>
            <person name="Farina A."/>
            <person name="Faro S."/>
            <person name="Ferguson D."/>
            <person name="Fisher S."/>
            <person name="Foley C.D."/>
            <person name="Franke A."/>
            <person name="Friedrich D."/>
            <person name="Gadbois L."/>
            <person name="Gearin G."/>
            <person name="Gearin C.R."/>
            <person name="Giannoukos G."/>
            <person name="Goode T."/>
            <person name="Graham J."/>
            <person name="Grandbois E."/>
            <person name="Grewal S."/>
            <person name="Gyaltsen K."/>
            <person name="Hafez N."/>
            <person name="Hagos B."/>
            <person name="Hall J."/>
            <person name="Henson C."/>
            <person name="Hollinger A."/>
            <person name="Honan T."/>
            <person name="Huard M.D."/>
            <person name="Hughes L."/>
            <person name="Hurhula B."/>
            <person name="Husby M.E."/>
            <person name="Kamat A."/>
            <person name="Kanga B."/>
            <person name="Kashin S."/>
            <person name="Khazanovich D."/>
            <person name="Kisner P."/>
            <person name="Lance K."/>
            <person name="Lara M."/>
            <person name="Lee W."/>
            <person name="Lennon N."/>
            <person name="Letendre F."/>
            <person name="LeVine R."/>
            <person name="Lipovsky A."/>
            <person name="Liu X."/>
            <person name="Liu J."/>
            <person name="Liu S."/>
            <person name="Lokyitsang T."/>
            <person name="Lokyitsang Y."/>
            <person name="Lubonja R."/>
            <person name="Lui A."/>
            <person name="MacDonald P."/>
            <person name="Magnisalis V."/>
            <person name="Maru K."/>
            <person name="Matthews C."/>
            <person name="McCusker W."/>
            <person name="McDonough S."/>
            <person name="Mehta T."/>
            <person name="Meldrim J."/>
            <person name="Meneus L."/>
            <person name="Mihai O."/>
            <person name="Mihalev A."/>
            <person name="Mihova T."/>
            <person name="Mittelman R."/>
            <person name="Mlenga V."/>
            <person name="Montmayeur A."/>
            <person name="Mulrain L."/>
            <person name="Navidi A."/>
            <person name="Naylor J."/>
            <person name="Negash T."/>
            <person name="Nguyen T."/>
            <person name="Nguyen N."/>
            <person name="Nicol R."/>
            <person name="Norbu C."/>
            <person name="Norbu N."/>
            <person name="Novod N."/>
            <person name="O'Neill B."/>
            <person name="Osman S."/>
            <person name="Markiewicz E."/>
            <person name="Oyono O.L."/>
            <person name="Patti C."/>
            <person name="Phunkhang P."/>
            <person name="Pierre F."/>
            <person name="Priest M."/>
            <person name="Raghuraman S."/>
            <person name="Rege F."/>
            <person name="Reyes R."/>
            <person name="Rise C."/>
            <person name="Rogov P."/>
            <person name="Ross K."/>
            <person name="Ryan E."/>
            <person name="Settipalli S."/>
            <person name="Shea T."/>
            <person name="Sherpa N."/>
            <person name="Shi L."/>
            <person name="Shih D."/>
            <person name="Sparrow T."/>
            <person name="Spaulding J."/>
            <person name="Stalker J."/>
            <person name="Stange-Thomann N."/>
            <person name="Stavropoulos S."/>
            <person name="Stone C."/>
            <person name="Strader C."/>
            <person name="Tesfaye S."/>
            <person name="Thomson T."/>
            <person name="Thoulutsang Y."/>
            <person name="Thoulutsang D."/>
            <person name="Topham K."/>
            <person name="Topping I."/>
            <person name="Tsamla T."/>
            <person name="Vassiliev H."/>
            <person name="Vo A."/>
            <person name="Wangchuk T."/>
            <person name="Wangdi T."/>
            <person name="Weiand M."/>
            <person name="Wilkinson J."/>
            <person name="Wilson A."/>
            <person name="Yadav S."/>
            <person name="Young G."/>
            <person name="Yu Q."/>
            <person name="Zembek L."/>
            <person name="Zhong D."/>
            <person name="Zimmer A."/>
            <person name="Zwirko Z."/>
            <person name="Jaffe D.B."/>
            <person name="Alvarez P."/>
            <person name="Brockman W."/>
            <person name="Butler J."/>
            <person name="Chin C."/>
            <person name="Gnerre S."/>
            <person name="Grabherr M."/>
            <person name="Kleber M."/>
            <person name="Mauceli E."/>
            <person name="MacCallum I."/>
        </authorList>
    </citation>
    <scope>NUCLEOTIDE SEQUENCE [LARGE SCALE GENOMIC DNA]</scope>
    <source>
        <strain evidence="2">MSH-3 / Tucson 14011-0111.49</strain>
    </source>
</reference>
<name>B4G7K4_DROPE</name>
<evidence type="ECO:0000313" key="2">
    <source>
        <dbReference type="Proteomes" id="UP000008744"/>
    </source>
</evidence>
<sequence length="63" mass="7052">MNCDNGVIGGRTPDLIVIDLFQDILMNEGIRFVRDINHTTNSSSLSSLLTFLPILRTAYSLRL</sequence>
<evidence type="ECO:0000313" key="1">
    <source>
        <dbReference type="EMBL" id="EDW28404.1"/>
    </source>
</evidence>
<organism evidence="2">
    <name type="scientific">Drosophila persimilis</name>
    <name type="common">Fruit fly</name>
    <dbReference type="NCBI Taxonomy" id="7234"/>
    <lineage>
        <taxon>Eukaryota</taxon>
        <taxon>Metazoa</taxon>
        <taxon>Ecdysozoa</taxon>
        <taxon>Arthropoda</taxon>
        <taxon>Hexapoda</taxon>
        <taxon>Insecta</taxon>
        <taxon>Pterygota</taxon>
        <taxon>Neoptera</taxon>
        <taxon>Endopterygota</taxon>
        <taxon>Diptera</taxon>
        <taxon>Brachycera</taxon>
        <taxon>Muscomorpha</taxon>
        <taxon>Ephydroidea</taxon>
        <taxon>Drosophilidae</taxon>
        <taxon>Drosophila</taxon>
        <taxon>Sophophora</taxon>
    </lineage>
</organism>
<proteinExistence type="predicted"/>